<name>A0A834X860_9FABA</name>
<keyword evidence="2" id="KW-1185">Reference proteome</keyword>
<gene>
    <name evidence="1" type="ORF">G2W53_008431</name>
</gene>
<accession>A0A834X860</accession>
<reference evidence="1" key="1">
    <citation type="submission" date="2020-09" db="EMBL/GenBank/DDBJ databases">
        <title>Genome-Enabled Discovery of Anthraquinone Biosynthesis in Senna tora.</title>
        <authorList>
            <person name="Kang S.-H."/>
            <person name="Pandey R.P."/>
            <person name="Lee C.-M."/>
            <person name="Sim J.-S."/>
            <person name="Jeong J.-T."/>
            <person name="Choi B.-S."/>
            <person name="Jung M."/>
            <person name="Ginzburg D."/>
            <person name="Zhao K."/>
            <person name="Won S.Y."/>
            <person name="Oh T.-J."/>
            <person name="Yu Y."/>
            <person name="Kim N.-H."/>
            <person name="Lee O.R."/>
            <person name="Lee T.-H."/>
            <person name="Bashyal P."/>
            <person name="Kim T.-S."/>
            <person name="Lee W.-H."/>
            <person name="Kawkins C."/>
            <person name="Kim C.-K."/>
            <person name="Kim J.S."/>
            <person name="Ahn B.O."/>
            <person name="Rhee S.Y."/>
            <person name="Sohng J.K."/>
        </authorList>
    </citation>
    <scope>NUCLEOTIDE SEQUENCE</scope>
    <source>
        <tissue evidence="1">Leaf</tissue>
    </source>
</reference>
<sequence>MLHFSERLSHFVVLFPYERILPSSLAFCSTSSIMAVDSSCEGEPRVEEFMNGNGSLPGSCSCLKLIKSSPADANQQIPLEIPSVVVEETSLPTGLYHPLSSSPGQDVYSISVLSKDDDNGHCASPPAFLSTLEVPNQSKRSMCLDTRLNCQNCIDFQMKSEDVYSPCIIDVPSENENSFSPESYEEGIENCKTDNLLAKLLWRQASFKFSGRASATRPSICMPINNRGVKFGIAGVNISDIETKAKG</sequence>
<evidence type="ECO:0000313" key="1">
    <source>
        <dbReference type="EMBL" id="KAF7839949.1"/>
    </source>
</evidence>
<dbReference type="AlphaFoldDB" id="A0A834X860"/>
<proteinExistence type="predicted"/>
<dbReference type="OrthoDB" id="1911818at2759"/>
<dbReference type="Proteomes" id="UP000634136">
    <property type="component" value="Unassembled WGS sequence"/>
</dbReference>
<comment type="caution">
    <text evidence="1">The sequence shown here is derived from an EMBL/GenBank/DDBJ whole genome shotgun (WGS) entry which is preliminary data.</text>
</comment>
<evidence type="ECO:0000313" key="2">
    <source>
        <dbReference type="Proteomes" id="UP000634136"/>
    </source>
</evidence>
<organism evidence="1 2">
    <name type="scientific">Senna tora</name>
    <dbReference type="NCBI Taxonomy" id="362788"/>
    <lineage>
        <taxon>Eukaryota</taxon>
        <taxon>Viridiplantae</taxon>
        <taxon>Streptophyta</taxon>
        <taxon>Embryophyta</taxon>
        <taxon>Tracheophyta</taxon>
        <taxon>Spermatophyta</taxon>
        <taxon>Magnoliopsida</taxon>
        <taxon>eudicotyledons</taxon>
        <taxon>Gunneridae</taxon>
        <taxon>Pentapetalae</taxon>
        <taxon>rosids</taxon>
        <taxon>fabids</taxon>
        <taxon>Fabales</taxon>
        <taxon>Fabaceae</taxon>
        <taxon>Caesalpinioideae</taxon>
        <taxon>Cassia clade</taxon>
        <taxon>Senna</taxon>
    </lineage>
</organism>
<protein>
    <submittedName>
        <fullName evidence="1">Putative plant/T5J17-70 protein</fullName>
    </submittedName>
</protein>
<dbReference type="EMBL" id="JAAIUW010000003">
    <property type="protein sequence ID" value="KAF7839949.1"/>
    <property type="molecule type" value="Genomic_DNA"/>
</dbReference>